<reference evidence="1 2" key="1">
    <citation type="submission" date="2013-06" db="EMBL/GenBank/DDBJ databases">
        <authorList>
            <person name="Walk S."/>
            <person name="Aronoff D."/>
            <person name="Young V.Y."/>
            <person name="Marsh J."/>
            <person name="Harrison L."/>
            <person name="Daugherty S.C."/>
            <person name="Shefchek K.A."/>
            <person name="Hine E.E."/>
            <person name="Tallon L.J."/>
            <person name="Sadzewicz L.K."/>
            <person name="Rasko D.A."/>
        </authorList>
    </citation>
    <scope>NUCLEOTIDE SEQUENCE [LARGE SCALE GENOMIC DNA]</scope>
    <source>
        <strain evidence="1 2">ATCC 638</strain>
    </source>
</reference>
<accession>T4VKU6</accession>
<dbReference type="AlphaFoldDB" id="T4VKU6"/>
<evidence type="ECO:0000313" key="2">
    <source>
        <dbReference type="Proteomes" id="UP000015688"/>
    </source>
</evidence>
<dbReference type="EMBL" id="AVNC01000016">
    <property type="protein sequence ID" value="EQK41292.1"/>
    <property type="molecule type" value="Genomic_DNA"/>
</dbReference>
<proteinExistence type="predicted"/>
<organism evidence="1 2">
    <name type="scientific">Paraclostridium bifermentans ATCC 638 = DSM 14991</name>
    <dbReference type="NCBI Taxonomy" id="1233171"/>
    <lineage>
        <taxon>Bacteria</taxon>
        <taxon>Bacillati</taxon>
        <taxon>Bacillota</taxon>
        <taxon>Clostridia</taxon>
        <taxon>Peptostreptococcales</taxon>
        <taxon>Peptostreptococcaceae</taxon>
        <taxon>Paraclostridium</taxon>
    </lineage>
</organism>
<comment type="caution">
    <text evidence="1">The sequence shown here is derived from an EMBL/GenBank/DDBJ whole genome shotgun (WGS) entry which is preliminary data.</text>
</comment>
<protein>
    <submittedName>
        <fullName evidence="1">Uncharacterized protein</fullName>
    </submittedName>
</protein>
<dbReference type="Proteomes" id="UP000015688">
    <property type="component" value="Unassembled WGS sequence"/>
</dbReference>
<gene>
    <name evidence="1" type="ORF">C672_3033</name>
</gene>
<name>T4VKU6_PARBF</name>
<sequence length="39" mass="4673">MRNKEISLILTNRNSKKELSKDKILDYIDIIRIRKGNLE</sequence>
<dbReference type="PATRIC" id="fig|1233171.3.peg.2920"/>
<evidence type="ECO:0000313" key="1">
    <source>
        <dbReference type="EMBL" id="EQK41292.1"/>
    </source>
</evidence>